<gene>
    <name evidence="1" type="ORF">Tco_1041283</name>
</gene>
<evidence type="ECO:0000313" key="2">
    <source>
        <dbReference type="Proteomes" id="UP001151760"/>
    </source>
</evidence>
<name>A0ABQ5GID1_9ASTR</name>
<organism evidence="1 2">
    <name type="scientific">Tanacetum coccineum</name>
    <dbReference type="NCBI Taxonomy" id="301880"/>
    <lineage>
        <taxon>Eukaryota</taxon>
        <taxon>Viridiplantae</taxon>
        <taxon>Streptophyta</taxon>
        <taxon>Embryophyta</taxon>
        <taxon>Tracheophyta</taxon>
        <taxon>Spermatophyta</taxon>
        <taxon>Magnoliopsida</taxon>
        <taxon>eudicotyledons</taxon>
        <taxon>Gunneridae</taxon>
        <taxon>Pentapetalae</taxon>
        <taxon>asterids</taxon>
        <taxon>campanulids</taxon>
        <taxon>Asterales</taxon>
        <taxon>Asteraceae</taxon>
        <taxon>Asteroideae</taxon>
        <taxon>Anthemideae</taxon>
        <taxon>Anthemidinae</taxon>
        <taxon>Tanacetum</taxon>
    </lineage>
</organism>
<dbReference type="EMBL" id="BQNB010018451">
    <property type="protein sequence ID" value="GJT74558.1"/>
    <property type="molecule type" value="Genomic_DNA"/>
</dbReference>
<protein>
    <submittedName>
        <fullName evidence="1">Uncharacterized protein</fullName>
    </submittedName>
</protein>
<sequence length="405" mass="45745">MAENNIGHLKLGDINKILEASVHRRWIARNVPMPMPVCYCYILLDRQGNDILEIDYIGCVRLVGDLVISEDLNKRQIVKRKADIENLENITEFTMWDDMLVETTKVPVIIVVSSCQSVHKDNELDLATARDFLREETKFIILYELFFTIPQCELDVGLKIIKNEMDLLAMYDHAHSYGKIHVYITHGPQDLAFFYVENLCFYGSGDEVKSRRKNCIKDAGNMSVEELVSWDEEKADMASKASDDDMSVTTVVDKGKGLADKGKGLANKGKGLADKGKGIMVDEENASRNDIDMEQRSKGSADLEEIPNRVYDVGESDTLIEQKEYMDNLMHQLRDVGNGLIDPFTILENDQANEKFPIHDEQTHWKMRKPKVGDGLTPGVICICICCTSDGGIFRVPKTHINGSF</sequence>
<comment type="caution">
    <text evidence="1">The sequence shown here is derived from an EMBL/GenBank/DDBJ whole genome shotgun (WGS) entry which is preliminary data.</text>
</comment>
<evidence type="ECO:0000313" key="1">
    <source>
        <dbReference type="EMBL" id="GJT74558.1"/>
    </source>
</evidence>
<reference evidence="1" key="2">
    <citation type="submission" date="2022-01" db="EMBL/GenBank/DDBJ databases">
        <authorList>
            <person name="Yamashiro T."/>
            <person name="Shiraishi A."/>
            <person name="Satake H."/>
            <person name="Nakayama K."/>
        </authorList>
    </citation>
    <scope>NUCLEOTIDE SEQUENCE</scope>
</reference>
<keyword evidence="2" id="KW-1185">Reference proteome</keyword>
<dbReference type="Proteomes" id="UP001151760">
    <property type="component" value="Unassembled WGS sequence"/>
</dbReference>
<reference evidence="1" key="1">
    <citation type="journal article" date="2022" name="Int. J. Mol. Sci.">
        <title>Draft Genome of Tanacetum Coccineum: Genomic Comparison of Closely Related Tanacetum-Family Plants.</title>
        <authorList>
            <person name="Yamashiro T."/>
            <person name="Shiraishi A."/>
            <person name="Nakayama K."/>
            <person name="Satake H."/>
        </authorList>
    </citation>
    <scope>NUCLEOTIDE SEQUENCE</scope>
</reference>
<proteinExistence type="predicted"/>
<accession>A0ABQ5GID1</accession>